<organism evidence="1 2">
    <name type="scientific">Lactuca saligna</name>
    <name type="common">Willowleaf lettuce</name>
    <dbReference type="NCBI Taxonomy" id="75948"/>
    <lineage>
        <taxon>Eukaryota</taxon>
        <taxon>Viridiplantae</taxon>
        <taxon>Streptophyta</taxon>
        <taxon>Embryophyta</taxon>
        <taxon>Tracheophyta</taxon>
        <taxon>Spermatophyta</taxon>
        <taxon>Magnoliopsida</taxon>
        <taxon>eudicotyledons</taxon>
        <taxon>Gunneridae</taxon>
        <taxon>Pentapetalae</taxon>
        <taxon>asterids</taxon>
        <taxon>campanulids</taxon>
        <taxon>Asterales</taxon>
        <taxon>Asteraceae</taxon>
        <taxon>Cichorioideae</taxon>
        <taxon>Cichorieae</taxon>
        <taxon>Lactucinae</taxon>
        <taxon>Lactuca</taxon>
    </lineage>
</organism>
<reference evidence="1" key="1">
    <citation type="submission" date="2023-04" db="EMBL/GenBank/DDBJ databases">
        <authorList>
            <person name="Vijverberg K."/>
            <person name="Xiong W."/>
            <person name="Schranz E."/>
        </authorList>
    </citation>
    <scope>NUCLEOTIDE SEQUENCE</scope>
</reference>
<evidence type="ECO:0000313" key="2">
    <source>
        <dbReference type="Proteomes" id="UP001177003"/>
    </source>
</evidence>
<keyword evidence="2" id="KW-1185">Reference proteome</keyword>
<dbReference type="Proteomes" id="UP001177003">
    <property type="component" value="Chromosome 5"/>
</dbReference>
<evidence type="ECO:0000313" key="1">
    <source>
        <dbReference type="EMBL" id="CAI9285678.1"/>
    </source>
</evidence>
<accession>A0AA35Z4V0</accession>
<name>A0AA35Z4V0_LACSI</name>
<gene>
    <name evidence="1" type="ORF">LSALG_LOCUS25138</name>
</gene>
<sequence length="104" mass="11770">MANIFLEGDPVMIRGEDLGLGPKEYVETNYDFGETKEEVEEVETITEVPIEPPNFERTPDHPAAPEALAARATEGWAELAEYEKDTVNRDMSEFADRVARHFNI</sequence>
<dbReference type="AlphaFoldDB" id="A0AA35Z4V0"/>
<proteinExistence type="predicted"/>
<protein>
    <submittedName>
        <fullName evidence="1">Uncharacterized protein</fullName>
    </submittedName>
</protein>
<dbReference type="EMBL" id="OX465081">
    <property type="protein sequence ID" value="CAI9285678.1"/>
    <property type="molecule type" value="Genomic_DNA"/>
</dbReference>